<proteinExistence type="predicted"/>
<reference evidence="1" key="1">
    <citation type="journal article" date="2015" name="Nature">
        <title>Complex archaea that bridge the gap between prokaryotes and eukaryotes.</title>
        <authorList>
            <person name="Spang A."/>
            <person name="Saw J.H."/>
            <person name="Jorgensen S.L."/>
            <person name="Zaremba-Niedzwiedzka K."/>
            <person name="Martijn J."/>
            <person name="Lind A.E."/>
            <person name="van Eijk R."/>
            <person name="Schleper C."/>
            <person name="Guy L."/>
            <person name="Ettema T.J."/>
        </authorList>
    </citation>
    <scope>NUCLEOTIDE SEQUENCE</scope>
</reference>
<comment type="caution">
    <text evidence="1">The sequence shown here is derived from an EMBL/GenBank/DDBJ whole genome shotgun (WGS) entry which is preliminary data.</text>
</comment>
<protein>
    <submittedName>
        <fullName evidence="1">Uncharacterized protein</fullName>
    </submittedName>
</protein>
<name>A0A0F9D601_9ZZZZ</name>
<dbReference type="AlphaFoldDB" id="A0A0F9D601"/>
<organism evidence="1">
    <name type="scientific">marine sediment metagenome</name>
    <dbReference type="NCBI Taxonomy" id="412755"/>
    <lineage>
        <taxon>unclassified sequences</taxon>
        <taxon>metagenomes</taxon>
        <taxon>ecological metagenomes</taxon>
    </lineage>
</organism>
<dbReference type="EMBL" id="LAZR01030306">
    <property type="protein sequence ID" value="KKL57009.1"/>
    <property type="molecule type" value="Genomic_DNA"/>
</dbReference>
<evidence type="ECO:0000313" key="1">
    <source>
        <dbReference type="EMBL" id="KKL57009.1"/>
    </source>
</evidence>
<gene>
    <name evidence="1" type="ORF">LCGC14_2239670</name>
</gene>
<accession>A0A0F9D601</accession>
<sequence length="75" mass="8594">MKLKQPMNTLSVWHSGGEWFVNVVEDSPDEQRFFATRVSAGRSEISALRAASRRFGRLQRDLDRRVAKLASEEKS</sequence>